<accession>A0ABY7DRM8</accession>
<dbReference type="Gene3D" id="1.10.533.10">
    <property type="entry name" value="Death Domain, Fas"/>
    <property type="match status" value="1"/>
</dbReference>
<keyword evidence="3" id="KW-1185">Reference proteome</keyword>
<proteinExistence type="predicted"/>
<dbReference type="Pfam" id="PF00531">
    <property type="entry name" value="Death"/>
    <property type="match status" value="1"/>
</dbReference>
<protein>
    <recommendedName>
        <fullName evidence="1">Death domain-containing protein</fullName>
    </recommendedName>
</protein>
<dbReference type="SUPFAM" id="SSF47986">
    <property type="entry name" value="DEATH domain"/>
    <property type="match status" value="1"/>
</dbReference>
<name>A0ABY7DRM8_MYAAR</name>
<dbReference type="CDD" id="cd01670">
    <property type="entry name" value="Death"/>
    <property type="match status" value="1"/>
</dbReference>
<sequence length="286" mass="31862">MGVDLQIYRQRIGGFNGYRTSGSAQSTEGTRASSISWRDVLGAVGFIGMLLLMAGIESNPGPGQYPDRGLTPKDIAKVSQYITLNWQLLAVEFDISTVEIQRIEMENSSVALRVNRMLNLWTDNKRDGANVSTLLTALEEYPSISVNWEEVAKVFGVDVLHQRQKRVCTICRACHAVTTFAASCGWLMTSLNFSLSRMFSYSSLLHIVVQLPYTVSPIECLSPVPIVNKQLSSLRQSKATDLYSTTTFTMRVVYEYRPNSHGNLGAFHCFRIGLQRIRCTGAVTQD</sequence>
<dbReference type="EMBL" id="CP111014">
    <property type="protein sequence ID" value="WAQ99768.1"/>
    <property type="molecule type" value="Genomic_DNA"/>
</dbReference>
<dbReference type="InterPro" id="IPR000488">
    <property type="entry name" value="Death_dom"/>
</dbReference>
<gene>
    <name evidence="2" type="ORF">MAR_024141</name>
</gene>
<evidence type="ECO:0000259" key="1">
    <source>
        <dbReference type="PROSITE" id="PS50017"/>
    </source>
</evidence>
<feature type="domain" description="Death" evidence="1">
    <location>
        <begin position="85"/>
        <end position="140"/>
    </location>
</feature>
<dbReference type="Proteomes" id="UP001164746">
    <property type="component" value="Chromosome 3"/>
</dbReference>
<dbReference type="InterPro" id="IPR011029">
    <property type="entry name" value="DEATH-like_dom_sf"/>
</dbReference>
<evidence type="ECO:0000313" key="2">
    <source>
        <dbReference type="EMBL" id="WAQ99768.1"/>
    </source>
</evidence>
<reference evidence="2" key="1">
    <citation type="submission" date="2022-11" db="EMBL/GenBank/DDBJ databases">
        <title>Centuries of genome instability and evolution in soft-shell clam transmissible cancer (bioRxiv).</title>
        <authorList>
            <person name="Hart S.F.M."/>
            <person name="Yonemitsu M.A."/>
            <person name="Giersch R.M."/>
            <person name="Beal B.F."/>
            <person name="Arriagada G."/>
            <person name="Davis B.W."/>
            <person name="Ostrander E.A."/>
            <person name="Goff S.P."/>
            <person name="Metzger M.J."/>
        </authorList>
    </citation>
    <scope>NUCLEOTIDE SEQUENCE</scope>
    <source>
        <strain evidence="2">MELC-2E11</strain>
        <tissue evidence="2">Siphon/mantle</tissue>
    </source>
</reference>
<organism evidence="2 3">
    <name type="scientific">Mya arenaria</name>
    <name type="common">Soft-shell clam</name>
    <dbReference type="NCBI Taxonomy" id="6604"/>
    <lineage>
        <taxon>Eukaryota</taxon>
        <taxon>Metazoa</taxon>
        <taxon>Spiralia</taxon>
        <taxon>Lophotrochozoa</taxon>
        <taxon>Mollusca</taxon>
        <taxon>Bivalvia</taxon>
        <taxon>Autobranchia</taxon>
        <taxon>Heteroconchia</taxon>
        <taxon>Euheterodonta</taxon>
        <taxon>Imparidentia</taxon>
        <taxon>Neoheterodontei</taxon>
        <taxon>Myida</taxon>
        <taxon>Myoidea</taxon>
        <taxon>Myidae</taxon>
        <taxon>Mya</taxon>
    </lineage>
</organism>
<dbReference type="PROSITE" id="PS50017">
    <property type="entry name" value="DEATH_DOMAIN"/>
    <property type="match status" value="1"/>
</dbReference>
<evidence type="ECO:0000313" key="3">
    <source>
        <dbReference type="Proteomes" id="UP001164746"/>
    </source>
</evidence>